<feature type="non-terminal residue" evidence="1">
    <location>
        <position position="67"/>
    </location>
</feature>
<keyword evidence="2" id="KW-1185">Reference proteome</keyword>
<dbReference type="EMBL" id="JBHTHX010000422">
    <property type="protein sequence ID" value="MFD0885720.1"/>
    <property type="molecule type" value="Genomic_DNA"/>
</dbReference>
<reference evidence="2" key="1">
    <citation type="journal article" date="2019" name="Int. J. Syst. Evol. Microbiol.">
        <title>The Global Catalogue of Microorganisms (GCM) 10K type strain sequencing project: providing services to taxonomists for standard genome sequencing and annotation.</title>
        <authorList>
            <consortium name="The Broad Institute Genomics Platform"/>
            <consortium name="The Broad Institute Genome Sequencing Center for Infectious Disease"/>
            <person name="Wu L."/>
            <person name="Ma J."/>
        </authorList>
    </citation>
    <scope>NUCLEOTIDE SEQUENCE [LARGE SCALE GENOMIC DNA]</scope>
    <source>
        <strain evidence="2">CCUG 62974</strain>
    </source>
</reference>
<sequence length="67" mass="7425">MRARGRDRFRELMVRCNPVPPHEARRRMGGGQEEILRRIMSEGSPRRARGRGSALAVALLAATVAVA</sequence>
<protein>
    <submittedName>
        <fullName evidence="1">Uncharacterized protein</fullName>
    </submittedName>
</protein>
<comment type="caution">
    <text evidence="1">The sequence shown here is derived from an EMBL/GenBank/DDBJ whole genome shotgun (WGS) entry which is preliminary data.</text>
</comment>
<accession>A0ABW3DP87</accession>
<organism evidence="1 2">
    <name type="scientific">Streptosporangium algeriense</name>
    <dbReference type="NCBI Taxonomy" id="1682748"/>
    <lineage>
        <taxon>Bacteria</taxon>
        <taxon>Bacillati</taxon>
        <taxon>Actinomycetota</taxon>
        <taxon>Actinomycetes</taxon>
        <taxon>Streptosporangiales</taxon>
        <taxon>Streptosporangiaceae</taxon>
        <taxon>Streptosporangium</taxon>
    </lineage>
</organism>
<evidence type="ECO:0000313" key="2">
    <source>
        <dbReference type="Proteomes" id="UP001597024"/>
    </source>
</evidence>
<name>A0ABW3DP87_9ACTN</name>
<evidence type="ECO:0000313" key="1">
    <source>
        <dbReference type="EMBL" id="MFD0885720.1"/>
    </source>
</evidence>
<gene>
    <name evidence="1" type="ORF">ACFQ08_14295</name>
</gene>
<proteinExistence type="predicted"/>
<dbReference type="Proteomes" id="UP001597024">
    <property type="component" value="Unassembled WGS sequence"/>
</dbReference>